<reference evidence="9 10" key="1">
    <citation type="submission" date="2009-11" db="EMBL/GenBank/DDBJ databases">
        <title>Annotation of Allomyces macrogynus ATCC 38327.</title>
        <authorList>
            <consortium name="The Broad Institute Genome Sequencing Platform"/>
            <person name="Russ C."/>
            <person name="Cuomo C."/>
            <person name="Burger G."/>
            <person name="Gray M.W."/>
            <person name="Holland P.W.H."/>
            <person name="King N."/>
            <person name="Lang F.B.F."/>
            <person name="Roger A.J."/>
            <person name="Ruiz-Trillo I."/>
            <person name="Young S.K."/>
            <person name="Zeng Q."/>
            <person name="Gargeya S."/>
            <person name="Fitzgerald M."/>
            <person name="Haas B."/>
            <person name="Abouelleil A."/>
            <person name="Alvarado L."/>
            <person name="Arachchi H.M."/>
            <person name="Berlin A."/>
            <person name="Chapman S.B."/>
            <person name="Gearin G."/>
            <person name="Goldberg J."/>
            <person name="Griggs A."/>
            <person name="Gujja S."/>
            <person name="Hansen M."/>
            <person name="Heiman D."/>
            <person name="Howarth C."/>
            <person name="Larimer J."/>
            <person name="Lui A."/>
            <person name="MacDonald P.J.P."/>
            <person name="McCowen C."/>
            <person name="Montmayeur A."/>
            <person name="Murphy C."/>
            <person name="Neiman D."/>
            <person name="Pearson M."/>
            <person name="Priest M."/>
            <person name="Roberts A."/>
            <person name="Saif S."/>
            <person name="Shea T."/>
            <person name="Sisk P."/>
            <person name="Stolte C."/>
            <person name="Sykes S."/>
            <person name="Wortman J."/>
            <person name="Nusbaum C."/>
            <person name="Birren B."/>
        </authorList>
    </citation>
    <scope>NUCLEOTIDE SEQUENCE [LARGE SCALE GENOMIC DNA]</scope>
    <source>
        <strain evidence="9 10">ATCC 38327</strain>
    </source>
</reference>
<keyword evidence="10" id="KW-1185">Reference proteome</keyword>
<evidence type="ECO:0000256" key="8">
    <source>
        <dbReference type="SAM" id="MobiDB-lite"/>
    </source>
</evidence>
<feature type="region of interest" description="Disordered" evidence="8">
    <location>
        <begin position="1"/>
        <end position="26"/>
    </location>
</feature>
<dbReference type="Proteomes" id="UP000054350">
    <property type="component" value="Unassembled WGS sequence"/>
</dbReference>
<evidence type="ECO:0000256" key="6">
    <source>
        <dbReference type="ARBA" id="ARBA00023242"/>
    </source>
</evidence>
<keyword evidence="6" id="KW-0539">Nucleus</keyword>
<dbReference type="OrthoDB" id="5575447at2759"/>
<evidence type="ECO:0000313" key="9">
    <source>
        <dbReference type="EMBL" id="KNE61013.1"/>
    </source>
</evidence>
<protein>
    <recommendedName>
        <fullName evidence="11">Cohesin loading factor</fullName>
    </recommendedName>
</protein>
<comment type="subcellular location">
    <subcellularLocation>
        <location evidence="1">Nucleus</location>
    </subcellularLocation>
</comment>
<keyword evidence="4" id="KW-0498">Mitosis</keyword>
<dbReference type="EMBL" id="GG745337">
    <property type="protein sequence ID" value="KNE61013.1"/>
    <property type="molecule type" value="Genomic_DNA"/>
</dbReference>
<dbReference type="AlphaFoldDB" id="A0A0L0SER1"/>
<accession>A0A0L0SER1</accession>
<name>A0A0L0SER1_ALLM3</name>
<gene>
    <name evidence="9" type="ORF">AMAG_06774</name>
</gene>
<evidence type="ECO:0000256" key="7">
    <source>
        <dbReference type="ARBA" id="ARBA00023306"/>
    </source>
</evidence>
<evidence type="ECO:0000256" key="5">
    <source>
        <dbReference type="ARBA" id="ARBA00022829"/>
    </source>
</evidence>
<evidence type="ECO:0008006" key="11">
    <source>
        <dbReference type="Google" id="ProtNLM"/>
    </source>
</evidence>
<keyword evidence="5" id="KW-0159">Chromosome partition</keyword>
<keyword evidence="3" id="KW-0132">Cell division</keyword>
<dbReference type="GO" id="GO:0007064">
    <property type="term" value="P:mitotic sister chromatid cohesion"/>
    <property type="evidence" value="ECO:0007669"/>
    <property type="project" value="InterPro"/>
</dbReference>
<comment type="similarity">
    <text evidence="2">Belongs to the SCC4/mau-2 family.</text>
</comment>
<evidence type="ECO:0000313" key="10">
    <source>
        <dbReference type="Proteomes" id="UP000054350"/>
    </source>
</evidence>
<dbReference type="GO" id="GO:0005634">
    <property type="term" value="C:nucleus"/>
    <property type="evidence" value="ECO:0007669"/>
    <property type="project" value="UniProtKB-SubCell"/>
</dbReference>
<proteinExistence type="inferred from homology"/>
<dbReference type="Pfam" id="PF10345">
    <property type="entry name" value="Cohesin_load"/>
    <property type="match status" value="1"/>
</dbReference>
<dbReference type="GO" id="GO:0007059">
    <property type="term" value="P:chromosome segregation"/>
    <property type="evidence" value="ECO:0007669"/>
    <property type="project" value="UniProtKB-KW"/>
</dbReference>
<sequence length="645" mass="67993">MYHHHGPAATPAPPIDRVHGPPGDPNTLPVVPAALLVLANHASAQARTALAAMRATGSGNSFMADHHVRIAVHCLESVARMPNLPLTAAIEARLRLVAVVTEFAQHGDAAADQIAQDALHKAAALTNRLPPGADLTYSAHLHHITYLLATNRAAQALPMVRSAWHASISLSRTAWAFVFATTHLAASSTPLDTWRTETVPFCQTHLAAHPILVMHLTAHVAHRVLSESDTGARDFAALKEYFDAVEAAARAAANGGNVVPRQMRAQWHVLEVLAALKADRVAHASTTLAALQALLEQPSAQGVGEVGFATAPDGGVDVLVANAPHPLVVAAAPIQPVRLETWTESEVVVATYLVSALVNRLDVQSDRARLFLEHGVATLQRHAPGVRFDGLLAAFYSTLFDVALSQGQFKTTAETFDLLASLATPPPTHVLHLHLAHLHQAANDWTLAFAHFDAVASDRDAPASLRDVARLGLAQGLVYAADPNTADDHLTTARALLAVCDPENHASIAPAVAMVRVMTVTELNKQKQALIDALKAAKDNLHVKTAAMAVSGAVLASLATDHARASWQTTITMAAKAGMVDVAAACADAVAELHAVVGQDAPAAVIGHRDKLADKAAVAARDARDAVEGLVARWTGRGQEQRVVS</sequence>
<organism evidence="9 10">
    <name type="scientific">Allomyces macrogynus (strain ATCC 38327)</name>
    <name type="common">Allomyces javanicus var. macrogynus</name>
    <dbReference type="NCBI Taxonomy" id="578462"/>
    <lineage>
        <taxon>Eukaryota</taxon>
        <taxon>Fungi</taxon>
        <taxon>Fungi incertae sedis</taxon>
        <taxon>Blastocladiomycota</taxon>
        <taxon>Blastocladiomycetes</taxon>
        <taxon>Blastocladiales</taxon>
        <taxon>Blastocladiaceae</taxon>
        <taxon>Allomyces</taxon>
    </lineage>
</organism>
<evidence type="ECO:0000256" key="3">
    <source>
        <dbReference type="ARBA" id="ARBA00022618"/>
    </source>
</evidence>
<evidence type="ECO:0000256" key="4">
    <source>
        <dbReference type="ARBA" id="ARBA00022776"/>
    </source>
</evidence>
<evidence type="ECO:0000256" key="1">
    <source>
        <dbReference type="ARBA" id="ARBA00004123"/>
    </source>
</evidence>
<dbReference type="GO" id="GO:0051301">
    <property type="term" value="P:cell division"/>
    <property type="evidence" value="ECO:0007669"/>
    <property type="project" value="UniProtKB-KW"/>
</dbReference>
<dbReference type="VEuPathDB" id="FungiDB:AMAG_06774"/>
<keyword evidence="7" id="KW-0131">Cell cycle</keyword>
<evidence type="ECO:0000256" key="2">
    <source>
        <dbReference type="ARBA" id="ARBA00008585"/>
    </source>
</evidence>
<reference evidence="10" key="2">
    <citation type="submission" date="2009-11" db="EMBL/GenBank/DDBJ databases">
        <title>The Genome Sequence of Allomyces macrogynus strain ATCC 38327.</title>
        <authorList>
            <consortium name="The Broad Institute Genome Sequencing Platform"/>
            <person name="Russ C."/>
            <person name="Cuomo C."/>
            <person name="Shea T."/>
            <person name="Young S.K."/>
            <person name="Zeng Q."/>
            <person name="Koehrsen M."/>
            <person name="Haas B."/>
            <person name="Borodovsky M."/>
            <person name="Guigo R."/>
            <person name="Alvarado L."/>
            <person name="Berlin A."/>
            <person name="Borenstein D."/>
            <person name="Chen Z."/>
            <person name="Engels R."/>
            <person name="Freedman E."/>
            <person name="Gellesch M."/>
            <person name="Goldberg J."/>
            <person name="Griggs A."/>
            <person name="Gujja S."/>
            <person name="Heiman D."/>
            <person name="Hepburn T."/>
            <person name="Howarth C."/>
            <person name="Jen D."/>
            <person name="Larson L."/>
            <person name="Lewis B."/>
            <person name="Mehta T."/>
            <person name="Park D."/>
            <person name="Pearson M."/>
            <person name="Roberts A."/>
            <person name="Saif S."/>
            <person name="Shenoy N."/>
            <person name="Sisk P."/>
            <person name="Stolte C."/>
            <person name="Sykes S."/>
            <person name="Walk T."/>
            <person name="White J."/>
            <person name="Yandava C."/>
            <person name="Burger G."/>
            <person name="Gray M.W."/>
            <person name="Holland P.W.H."/>
            <person name="King N."/>
            <person name="Lang F.B.F."/>
            <person name="Roger A.J."/>
            <person name="Ruiz-Trillo I."/>
            <person name="Lander E."/>
            <person name="Nusbaum C."/>
        </authorList>
    </citation>
    <scope>NUCLEOTIDE SEQUENCE [LARGE SCALE GENOMIC DNA]</scope>
    <source>
        <strain evidence="10">ATCC 38327</strain>
    </source>
</reference>
<dbReference type="InterPro" id="IPR019440">
    <property type="entry name" value="MAU2"/>
</dbReference>